<name>A0A1I3GSW0_9PLAN</name>
<proteinExistence type="predicted"/>
<keyword evidence="2" id="KW-1185">Reference proteome</keyword>
<dbReference type="Pfam" id="PF19570">
    <property type="entry name" value="DUF6088"/>
    <property type="match status" value="1"/>
</dbReference>
<dbReference type="Proteomes" id="UP000199518">
    <property type="component" value="Unassembled WGS sequence"/>
</dbReference>
<dbReference type="AlphaFoldDB" id="A0A1I3GSW0"/>
<sequence>MKKTEKSPQSIDSLVFATIRSHGRGSVFVPADFLDIGSRRAVDVTLHRLAKQGVIRRLARGVYDFPKEHKVLGPLTPSAEVVARALAGRDRTRIQPAGAYAANALGLSEQVPAKVVFLTDGPTRTVKVGPITIQLRRTTPKNMEAAGRLSGLLIQAFRELGQEHVTQQRIDHLKRTIPAAQRRELLKDLRLAPAWMHPIFRELAEEKV</sequence>
<dbReference type="InterPro" id="IPR045738">
    <property type="entry name" value="DUF6088"/>
</dbReference>
<dbReference type="EMBL" id="FOQD01000007">
    <property type="protein sequence ID" value="SFI26480.1"/>
    <property type="molecule type" value="Genomic_DNA"/>
</dbReference>
<gene>
    <name evidence="1" type="ORF">SAMN05421753_107114</name>
</gene>
<reference evidence="2" key="1">
    <citation type="submission" date="2016-10" db="EMBL/GenBank/DDBJ databases">
        <authorList>
            <person name="Varghese N."/>
            <person name="Submissions S."/>
        </authorList>
    </citation>
    <scope>NUCLEOTIDE SEQUENCE [LARGE SCALE GENOMIC DNA]</scope>
    <source>
        <strain evidence="2">DSM 26348</strain>
    </source>
</reference>
<evidence type="ECO:0000313" key="1">
    <source>
        <dbReference type="EMBL" id="SFI26480.1"/>
    </source>
</evidence>
<dbReference type="RefSeq" id="WP_092049936.1">
    <property type="nucleotide sequence ID" value="NZ_FOQD01000007.1"/>
</dbReference>
<accession>A0A1I3GSW0</accession>
<dbReference type="OrthoDB" id="9798200at2"/>
<dbReference type="STRING" id="1576369.SAMN05421753_107114"/>
<evidence type="ECO:0000313" key="2">
    <source>
        <dbReference type="Proteomes" id="UP000199518"/>
    </source>
</evidence>
<organism evidence="1 2">
    <name type="scientific">Planctomicrobium piriforme</name>
    <dbReference type="NCBI Taxonomy" id="1576369"/>
    <lineage>
        <taxon>Bacteria</taxon>
        <taxon>Pseudomonadati</taxon>
        <taxon>Planctomycetota</taxon>
        <taxon>Planctomycetia</taxon>
        <taxon>Planctomycetales</taxon>
        <taxon>Planctomycetaceae</taxon>
        <taxon>Planctomicrobium</taxon>
    </lineage>
</organism>
<protein>
    <submittedName>
        <fullName evidence="1">Transcriptional regulator, AbiEi antitoxin, Type IV TA system</fullName>
    </submittedName>
</protein>